<proteinExistence type="predicted"/>
<comment type="caution">
    <text evidence="2">The sequence shown here is derived from an EMBL/GenBank/DDBJ whole genome shotgun (WGS) entry which is preliminary data.</text>
</comment>
<evidence type="ECO:0000256" key="1">
    <source>
        <dbReference type="SAM" id="Phobius"/>
    </source>
</evidence>
<feature type="transmembrane region" description="Helical" evidence="1">
    <location>
        <begin position="32"/>
        <end position="61"/>
    </location>
</feature>
<dbReference type="EMBL" id="CAIX01001409">
    <property type="protein sequence ID" value="CCI11635.1"/>
    <property type="molecule type" value="Genomic_DNA"/>
</dbReference>
<dbReference type="InParanoid" id="A0A024FWZ0"/>
<name>A0A024FWZ0_9STRA</name>
<dbReference type="AlphaFoldDB" id="A0A024FWZ0"/>
<keyword evidence="1" id="KW-0812">Transmembrane</keyword>
<evidence type="ECO:0000313" key="3">
    <source>
        <dbReference type="Proteomes" id="UP000053237"/>
    </source>
</evidence>
<protein>
    <submittedName>
        <fullName evidence="2">Uncharacterized protein</fullName>
    </submittedName>
</protein>
<accession>A0A024FWZ0</accession>
<gene>
    <name evidence="2" type="ORF">BN9_132340</name>
</gene>
<keyword evidence="1" id="KW-1133">Transmembrane helix</keyword>
<keyword evidence="1" id="KW-0472">Membrane</keyword>
<keyword evidence="3" id="KW-1185">Reference proteome</keyword>
<sequence>MRNIYKMMLLQQRQEDRGIFCKAYLRHHSDVYFYIILTSLHGSITLKGTATLMNELILFCLMRTRLFKLQRIDPHCVSISTHKDNCSRNFLYKVVLFKLQKIADFWRHLSRLLHICSVLCKTFHSK</sequence>
<dbReference type="Proteomes" id="UP000053237">
    <property type="component" value="Unassembled WGS sequence"/>
</dbReference>
<organism evidence="2 3">
    <name type="scientific">Albugo candida</name>
    <dbReference type="NCBI Taxonomy" id="65357"/>
    <lineage>
        <taxon>Eukaryota</taxon>
        <taxon>Sar</taxon>
        <taxon>Stramenopiles</taxon>
        <taxon>Oomycota</taxon>
        <taxon>Peronosporomycetes</taxon>
        <taxon>Albuginales</taxon>
        <taxon>Albuginaceae</taxon>
        <taxon>Albugo</taxon>
    </lineage>
</organism>
<evidence type="ECO:0000313" key="2">
    <source>
        <dbReference type="EMBL" id="CCI11635.1"/>
    </source>
</evidence>
<reference evidence="2 3" key="1">
    <citation type="submission" date="2012-05" db="EMBL/GenBank/DDBJ databases">
        <title>Recombination and specialization in a pathogen metapopulation.</title>
        <authorList>
            <person name="Gardiner A."/>
            <person name="Kemen E."/>
            <person name="Schultz-Larsen T."/>
            <person name="MacLean D."/>
            <person name="Van Oosterhout C."/>
            <person name="Jones J.D.G."/>
        </authorList>
    </citation>
    <scope>NUCLEOTIDE SEQUENCE [LARGE SCALE GENOMIC DNA]</scope>
    <source>
        <strain evidence="2 3">Ac Nc2</strain>
    </source>
</reference>